<dbReference type="InterPro" id="IPR036085">
    <property type="entry name" value="PAZ_dom_sf"/>
</dbReference>
<dbReference type="Pfam" id="PF08699">
    <property type="entry name" value="ArgoL1"/>
    <property type="match status" value="1"/>
</dbReference>
<accession>A0A164YKJ2</accession>
<organism evidence="2 3">
    <name type="scientific">Sistotremastrum niveocremeum HHB9708</name>
    <dbReference type="NCBI Taxonomy" id="1314777"/>
    <lineage>
        <taxon>Eukaryota</taxon>
        <taxon>Fungi</taxon>
        <taxon>Dikarya</taxon>
        <taxon>Basidiomycota</taxon>
        <taxon>Agaricomycotina</taxon>
        <taxon>Agaricomycetes</taxon>
        <taxon>Sistotremastrales</taxon>
        <taxon>Sistotremastraceae</taxon>
        <taxon>Sertulicium</taxon>
        <taxon>Sertulicium niveocremeum</taxon>
    </lineage>
</organism>
<dbReference type="GO" id="GO:0003676">
    <property type="term" value="F:nucleic acid binding"/>
    <property type="evidence" value="ECO:0007669"/>
    <property type="project" value="InterPro"/>
</dbReference>
<dbReference type="Proteomes" id="UP000076722">
    <property type="component" value="Unassembled WGS sequence"/>
</dbReference>
<dbReference type="Pfam" id="PF16487">
    <property type="entry name" value="ArgoMid"/>
    <property type="match status" value="1"/>
</dbReference>
<protein>
    <submittedName>
        <fullName evidence="2">Piwi-domain-containing protein</fullName>
    </submittedName>
</protein>
<evidence type="ECO:0000313" key="3">
    <source>
        <dbReference type="Proteomes" id="UP000076722"/>
    </source>
</evidence>
<dbReference type="SUPFAM" id="SSF53098">
    <property type="entry name" value="Ribonuclease H-like"/>
    <property type="match status" value="1"/>
</dbReference>
<reference evidence="2 3" key="1">
    <citation type="journal article" date="2016" name="Mol. Biol. Evol.">
        <title>Comparative Genomics of Early-Diverging Mushroom-Forming Fungi Provides Insights into the Origins of Lignocellulose Decay Capabilities.</title>
        <authorList>
            <person name="Nagy L.G."/>
            <person name="Riley R."/>
            <person name="Tritt A."/>
            <person name="Adam C."/>
            <person name="Daum C."/>
            <person name="Floudas D."/>
            <person name="Sun H."/>
            <person name="Yadav J.S."/>
            <person name="Pangilinan J."/>
            <person name="Larsson K.H."/>
            <person name="Matsuura K."/>
            <person name="Barry K."/>
            <person name="Labutti K."/>
            <person name="Kuo R."/>
            <person name="Ohm R.A."/>
            <person name="Bhattacharya S.S."/>
            <person name="Shirouzu T."/>
            <person name="Yoshinaga Y."/>
            <person name="Martin F.M."/>
            <person name="Grigoriev I.V."/>
            <person name="Hibbett D.S."/>
        </authorList>
    </citation>
    <scope>NUCLEOTIDE SEQUENCE [LARGE SCALE GENOMIC DNA]</scope>
    <source>
        <strain evidence="2 3">HHB9708</strain>
    </source>
</reference>
<dbReference type="EMBL" id="KV419398">
    <property type="protein sequence ID" value="KZS97003.1"/>
    <property type="molecule type" value="Genomic_DNA"/>
</dbReference>
<feature type="domain" description="Piwi" evidence="1">
    <location>
        <begin position="360"/>
        <end position="680"/>
    </location>
</feature>
<name>A0A164YKJ2_9AGAM</name>
<dbReference type="InterPro" id="IPR012337">
    <property type="entry name" value="RNaseH-like_sf"/>
</dbReference>
<dbReference type="AlphaFoldDB" id="A0A164YKJ2"/>
<dbReference type="STRING" id="1314777.A0A164YKJ2"/>
<dbReference type="InterPro" id="IPR032473">
    <property type="entry name" value="Argonaute_Mid_dom"/>
</dbReference>
<sequence length="723" mass="81972">MTVPSVLTFRKNPHTRNAIFIGTETKVLRNGLIAWKGYHQSIRPSINRLYVNMDTTAAAMYQDGRLIDLCLSFLGKQDISYLSCAYMETDRRSFSRLDRFLRKLRVTIKVGNRAESRPRQITELVPKGTRYKFESGGVETTVERHYRDHHNIALQYPTLVAVGIGDTEVFPIEFLRVVTGQIFRGQIPPESTTEMLQFSKAKPDMRLRQIMDGGHLLDHENSPVMRSSGIRISRTPAEVRGRVLDPPIVRFQETSQIVNKGTFNMVGRKLASPAVIKAWAVVVFDTTNVQVVADWVGYLRQNCIDLGIRILVDQPPIFPHNPSANIEQILLDAANRAVADARRKAEELGLSRNIVPRPDLIIVILPPAVEDLKNRIKHWGDSGAGVSTQCLIGDKCRRLTPRNRDQYYKNVVLKINAKLGGTNFHLTGDHNAPDAIRWVYERPSMIVGADVSHPGPGQTLPSFSAVVSSVDPKAARYVAANRVQEARVERINSLRLFWQTRNDERVTWSLTPRDCWPERILFMRDGLSEGEFTEVKDDELAALREGIRSFFAELRRVKPDFALPAVDPPVKISYLVVIKRHHVRFFPRSQTLTDDSGNVHPGFVMDHTITNPKHRTFFLQSQAGLLGTSRPALYTLLHDENGFTPDSLQELCNGLCYHHARSTRAVSIPAPIYSAHIVSRRGKIHMPQDHDGASTATGDVDWEYWRDNFKKTADTQERLQYWL</sequence>
<dbReference type="InterPro" id="IPR014811">
    <property type="entry name" value="ArgoL1"/>
</dbReference>
<dbReference type="PANTHER" id="PTHR22891">
    <property type="entry name" value="EUKARYOTIC TRANSLATION INITIATION FACTOR 2C"/>
    <property type="match status" value="1"/>
</dbReference>
<dbReference type="SUPFAM" id="SSF101690">
    <property type="entry name" value="PAZ domain"/>
    <property type="match status" value="1"/>
</dbReference>
<dbReference type="SMART" id="SM00950">
    <property type="entry name" value="Piwi"/>
    <property type="match status" value="1"/>
</dbReference>
<dbReference type="Gene3D" id="3.40.50.2300">
    <property type="match status" value="1"/>
</dbReference>
<dbReference type="CDD" id="cd02846">
    <property type="entry name" value="PAZ_argonaute_like"/>
    <property type="match status" value="1"/>
</dbReference>
<dbReference type="InterPro" id="IPR032472">
    <property type="entry name" value="ArgoL2"/>
</dbReference>
<proteinExistence type="predicted"/>
<dbReference type="PROSITE" id="PS50822">
    <property type="entry name" value="PIWI"/>
    <property type="match status" value="1"/>
</dbReference>
<dbReference type="SMART" id="SM01163">
    <property type="entry name" value="DUF1785"/>
    <property type="match status" value="1"/>
</dbReference>
<keyword evidence="3" id="KW-1185">Reference proteome</keyword>
<dbReference type="InterPro" id="IPR003165">
    <property type="entry name" value="Piwi"/>
</dbReference>
<dbReference type="InterPro" id="IPR036397">
    <property type="entry name" value="RNaseH_sf"/>
</dbReference>
<dbReference type="Gene3D" id="2.170.260.10">
    <property type="entry name" value="paz domain"/>
    <property type="match status" value="1"/>
</dbReference>
<dbReference type="Pfam" id="PF02171">
    <property type="entry name" value="Piwi"/>
    <property type="match status" value="1"/>
</dbReference>
<dbReference type="OrthoDB" id="10252740at2759"/>
<dbReference type="Gene3D" id="3.30.420.10">
    <property type="entry name" value="Ribonuclease H-like superfamily/Ribonuclease H"/>
    <property type="match status" value="1"/>
</dbReference>
<evidence type="ECO:0000313" key="2">
    <source>
        <dbReference type="EMBL" id="KZS97003.1"/>
    </source>
</evidence>
<dbReference type="Pfam" id="PF16488">
    <property type="entry name" value="ArgoL2"/>
    <property type="match status" value="1"/>
</dbReference>
<gene>
    <name evidence="2" type="ORF">SISNIDRAFT_547659</name>
</gene>
<evidence type="ECO:0000259" key="1">
    <source>
        <dbReference type="PROSITE" id="PS50822"/>
    </source>
</evidence>